<keyword evidence="3" id="KW-1185">Reference proteome</keyword>
<feature type="region of interest" description="Disordered" evidence="1">
    <location>
        <begin position="555"/>
        <end position="620"/>
    </location>
</feature>
<protein>
    <submittedName>
        <fullName evidence="2">Uncharacterized protein</fullName>
    </submittedName>
</protein>
<dbReference type="GeneID" id="63823903"/>
<feature type="region of interest" description="Disordered" evidence="1">
    <location>
        <begin position="1"/>
        <end position="181"/>
    </location>
</feature>
<dbReference type="EMBL" id="KV427610">
    <property type="protein sequence ID" value="KZT10002.1"/>
    <property type="molecule type" value="Genomic_DNA"/>
</dbReference>
<feature type="compositionally biased region" description="Acidic residues" evidence="1">
    <location>
        <begin position="656"/>
        <end position="678"/>
    </location>
</feature>
<feature type="region of interest" description="Disordered" evidence="1">
    <location>
        <begin position="654"/>
        <end position="681"/>
    </location>
</feature>
<feature type="compositionally biased region" description="Polar residues" evidence="1">
    <location>
        <begin position="436"/>
        <end position="447"/>
    </location>
</feature>
<reference evidence="2 3" key="1">
    <citation type="journal article" date="2016" name="Mol. Biol. Evol.">
        <title>Comparative Genomics of Early-Diverging Mushroom-Forming Fungi Provides Insights into the Origins of Lignocellulose Decay Capabilities.</title>
        <authorList>
            <person name="Nagy L.G."/>
            <person name="Riley R."/>
            <person name="Tritt A."/>
            <person name="Adam C."/>
            <person name="Daum C."/>
            <person name="Floudas D."/>
            <person name="Sun H."/>
            <person name="Yadav J.S."/>
            <person name="Pangilinan J."/>
            <person name="Larsson K.H."/>
            <person name="Matsuura K."/>
            <person name="Barry K."/>
            <person name="Labutti K."/>
            <person name="Kuo R."/>
            <person name="Ohm R.A."/>
            <person name="Bhattacharya S.S."/>
            <person name="Shirouzu T."/>
            <person name="Yoshinaga Y."/>
            <person name="Martin F.M."/>
            <person name="Grigoriev I.V."/>
            <person name="Hibbett D.S."/>
        </authorList>
    </citation>
    <scope>NUCLEOTIDE SEQUENCE [LARGE SCALE GENOMIC DNA]</scope>
    <source>
        <strain evidence="2 3">93-53</strain>
    </source>
</reference>
<feature type="region of interest" description="Disordered" evidence="1">
    <location>
        <begin position="248"/>
        <end position="270"/>
    </location>
</feature>
<organism evidence="2 3">
    <name type="scientific">Laetiporus sulphureus 93-53</name>
    <dbReference type="NCBI Taxonomy" id="1314785"/>
    <lineage>
        <taxon>Eukaryota</taxon>
        <taxon>Fungi</taxon>
        <taxon>Dikarya</taxon>
        <taxon>Basidiomycota</taxon>
        <taxon>Agaricomycotina</taxon>
        <taxon>Agaricomycetes</taxon>
        <taxon>Polyporales</taxon>
        <taxon>Laetiporus</taxon>
    </lineage>
</organism>
<feature type="compositionally biased region" description="Acidic residues" evidence="1">
    <location>
        <begin position="503"/>
        <end position="515"/>
    </location>
</feature>
<gene>
    <name evidence="2" type="ORF">LAESUDRAFT_711837</name>
</gene>
<accession>A0A165G917</accession>
<dbReference type="InParanoid" id="A0A165G917"/>
<evidence type="ECO:0000313" key="3">
    <source>
        <dbReference type="Proteomes" id="UP000076871"/>
    </source>
</evidence>
<evidence type="ECO:0000256" key="1">
    <source>
        <dbReference type="SAM" id="MobiDB-lite"/>
    </source>
</evidence>
<dbReference type="RefSeq" id="XP_040767742.1">
    <property type="nucleotide sequence ID" value="XM_040906874.1"/>
</dbReference>
<feature type="compositionally biased region" description="Basic and acidic residues" evidence="1">
    <location>
        <begin position="893"/>
        <end position="920"/>
    </location>
</feature>
<proteinExistence type="predicted"/>
<feature type="compositionally biased region" description="Polar residues" evidence="1">
    <location>
        <begin position="1"/>
        <end position="15"/>
    </location>
</feature>
<feature type="region of interest" description="Disordered" evidence="1">
    <location>
        <begin position="402"/>
        <end position="447"/>
    </location>
</feature>
<feature type="compositionally biased region" description="Basic and acidic residues" evidence="1">
    <location>
        <begin position="1109"/>
        <end position="1121"/>
    </location>
</feature>
<feature type="region of interest" description="Disordered" evidence="1">
    <location>
        <begin position="1314"/>
        <end position="1340"/>
    </location>
</feature>
<sequence>MQTAALKQHSRSSSEPRIGASVKKAPIAGGSATPASARRLSTPVAIARKDGPVSQAQPPPRLSRTASALAKENVPSFARPTKATAARALVAAVQRSPPKPRADAPSSARRPIAATPGLVRRPEVHGKTVPRKVTSVPAPPRPAARRPTVSQVPRLSSLKTSPRREPLKSSSSLEKGGKQDVEAWWTVAPKVNAKVDRQDMDKEDVVEPVSGVLAELKNDAEVNTLDVALAVPEELLDKEHLTDPLVQVDASGTPGYGEPKVEPTTSGKNHFEDSIHSVETTGRLSTVKNTVTTGEEYKVGSAMSGKNHLEDSKRSVEATNVFLHVKNAVVAVDEHTVGSTTSGKNHFEDSKRSVETTNELSNVEKGVIAIINIIDADDVPSAAFPEVKDLVPLEMADVRIISERQSSKDERRDEADKTAPASTRPAWRPTGFLTVPTPNRQYGGLSRQNIPRNVTTARALQARRHVEEKAVRPVYLGSTWTPRSKPIGARRSVAREPVLEILSETDEDAKEEEQSLEATERDGADKAGFLTVPTPGWQHGGLSMRTDSCDITTAGRVQARRRAEAKAVRPVYHSSTWTSKDKQAGPKPSAARESALGTLTEADEDAEDQDQSVNKPEDFDIRGECSVQIITEGTTQPSEDDMVAFQRLFTAKRYEDEYDDDEDEYDDDEDKEEEEEQSSQDLDVIQACELGDIATEQLQGDHSEHDDLHILGRIGAAFGRDEDDGEMEPESAEHAAAVGTVIEAQHVYGLDFVQWHGFQALWPYPGQWHDKGKEWIFDCSTCGVPKELFMHDGRDDTIGRPVTVQVFGRDMQPASRVMHTLQASDIREVAVPLPQVCKVEFANVPADGNSMDGFVSWPLCVAGYPGAPYGWLERGILIGTRTGLEGDIDGADADEHPRVGLPRDKIDNGKKDDGKDKYDDGDGGDLNADACRVCCSGSVEDDYDWEEEIIAAYEQTDSEFIASGSSDGLTVAVVDLDSPPSVVVQSTSGAQIGALFAGDRMRHESSTIDVITPSTAGSLTAAAPERPKEASAPRRGGFWSRLFRRSSPRSSAGEDFVHGSGSERPSKDMTTAIFPAATSELPIGIVQDSYILEEDEEIARITAAEKGKGRLIEKDDEKQPEPEPAPEPISSCETVEEKIVEDEVFFAYDPDNASEFLEGDSTGFTMVSTTGYHSPPRPCVCAQAEFAPLASRARLSPARDESGLASLTANSEMKTASQLEESLSIATLNTPSAPPAAGQTHIASVYTSATATSGPVPGNPTSTSLSMLSQPTFWQRLLGRQSASASQEESLDSSVAVHRASSLSDSAGSCIMTSPASTVDDSSSSDSSSMISGNSSSMSLPLVSQSSSPVLSSFWSRIFGRRSPCPSVSACRDSVNVVPPA</sequence>
<feature type="region of interest" description="Disordered" evidence="1">
    <location>
        <begin position="1109"/>
        <end position="1132"/>
    </location>
</feature>
<evidence type="ECO:0000313" key="2">
    <source>
        <dbReference type="EMBL" id="KZT10002.1"/>
    </source>
</evidence>
<feature type="compositionally biased region" description="Acidic residues" evidence="1">
    <location>
        <begin position="601"/>
        <end position="610"/>
    </location>
</feature>
<name>A0A165G917_9APHY</name>
<feature type="compositionally biased region" description="Basic and acidic residues" evidence="1">
    <location>
        <begin position="402"/>
        <end position="417"/>
    </location>
</feature>
<feature type="region of interest" description="Disordered" evidence="1">
    <location>
        <begin position="1013"/>
        <end position="1067"/>
    </location>
</feature>
<feature type="compositionally biased region" description="Low complexity" evidence="1">
    <location>
        <begin position="83"/>
        <end position="92"/>
    </location>
</feature>
<feature type="region of interest" description="Disordered" evidence="1">
    <location>
        <begin position="503"/>
        <end position="529"/>
    </location>
</feature>
<feature type="region of interest" description="Disordered" evidence="1">
    <location>
        <begin position="888"/>
        <end position="922"/>
    </location>
</feature>
<dbReference type="Proteomes" id="UP000076871">
    <property type="component" value="Unassembled WGS sequence"/>
</dbReference>
<feature type="compositionally biased region" description="Polar residues" evidence="1">
    <location>
        <begin position="148"/>
        <end position="160"/>
    </location>
</feature>